<name>A0A1S3D3F8_DIACI</name>
<feature type="coiled-coil region" evidence="1">
    <location>
        <begin position="18"/>
        <end position="63"/>
    </location>
</feature>
<evidence type="ECO:0000313" key="3">
    <source>
        <dbReference type="RefSeq" id="XP_008473552.1"/>
    </source>
</evidence>
<dbReference type="Proteomes" id="UP000079169">
    <property type="component" value="Unplaced"/>
</dbReference>
<feature type="coiled-coil region" evidence="1">
    <location>
        <begin position="192"/>
        <end position="219"/>
    </location>
</feature>
<evidence type="ECO:0000256" key="1">
    <source>
        <dbReference type="SAM" id="Coils"/>
    </source>
</evidence>
<gene>
    <name evidence="3" type="primary">LOC103510647</name>
</gene>
<sequence length="243" mass="28350">MSEISEIRSVLKGLSTERDDLACQVKCVRKEKSALERELGELRAFLKENKNENKRVVAVLEKEYCQMKKEYCAMRERLLQERLCCKRDNAIKAERLANLEAANEKLRKKLEQARCDCAKLKCLFKLFAQESKCLREQVEDETVCKNELQKENKALRKKLAKQMKTMACHNHYCMTTGSAGGCGEQRAGEQRNQKYEQMSKKLQARLVALKKENVCLSRKVCELKQQRERRYRSNASIEGNRCR</sequence>
<feature type="coiled-coil region" evidence="1">
    <location>
        <begin position="89"/>
        <end position="165"/>
    </location>
</feature>
<organism evidence="2 3">
    <name type="scientific">Diaphorina citri</name>
    <name type="common">Asian citrus psyllid</name>
    <dbReference type="NCBI Taxonomy" id="121845"/>
    <lineage>
        <taxon>Eukaryota</taxon>
        <taxon>Metazoa</taxon>
        <taxon>Ecdysozoa</taxon>
        <taxon>Arthropoda</taxon>
        <taxon>Hexapoda</taxon>
        <taxon>Insecta</taxon>
        <taxon>Pterygota</taxon>
        <taxon>Neoptera</taxon>
        <taxon>Paraneoptera</taxon>
        <taxon>Hemiptera</taxon>
        <taxon>Sternorrhyncha</taxon>
        <taxon>Psylloidea</taxon>
        <taxon>Psyllidae</taxon>
        <taxon>Diaphorininae</taxon>
        <taxon>Diaphorina</taxon>
    </lineage>
</organism>
<dbReference type="AlphaFoldDB" id="A0A1S3D3F8"/>
<dbReference type="PaxDb" id="121845-A0A1S3D3F8"/>
<dbReference type="GeneID" id="103510647"/>
<accession>A0A1S3D3F8</accession>
<reference evidence="3" key="1">
    <citation type="submission" date="2025-08" db="UniProtKB">
        <authorList>
            <consortium name="RefSeq"/>
        </authorList>
    </citation>
    <scope>IDENTIFICATION</scope>
</reference>
<dbReference type="RefSeq" id="XP_008473552.1">
    <property type="nucleotide sequence ID" value="XM_008475330.2"/>
</dbReference>
<dbReference type="KEGG" id="dci:103510647"/>
<keyword evidence="2" id="KW-1185">Reference proteome</keyword>
<evidence type="ECO:0000313" key="2">
    <source>
        <dbReference type="Proteomes" id="UP000079169"/>
    </source>
</evidence>
<protein>
    <submittedName>
        <fullName evidence="3">Filament-like plant protein 2</fullName>
    </submittedName>
</protein>
<proteinExistence type="predicted"/>
<keyword evidence="1" id="KW-0175">Coiled coil</keyword>